<dbReference type="SUPFAM" id="SSF54909">
    <property type="entry name" value="Dimeric alpha+beta barrel"/>
    <property type="match status" value="1"/>
</dbReference>
<organism evidence="1 3">
    <name type="scientific">Auxenochlorella protothecoides</name>
    <name type="common">Green microalga</name>
    <name type="synonym">Chlorella protothecoides</name>
    <dbReference type="NCBI Taxonomy" id="3075"/>
    <lineage>
        <taxon>Eukaryota</taxon>
        <taxon>Viridiplantae</taxon>
        <taxon>Chlorophyta</taxon>
        <taxon>core chlorophytes</taxon>
        <taxon>Trebouxiophyceae</taxon>
        <taxon>Chlorellales</taxon>
        <taxon>Chlorellaceae</taxon>
        <taxon>Auxenochlorella</taxon>
    </lineage>
</organism>
<dbReference type="KEGG" id="apro:F751_3029"/>
<reference evidence="2" key="3">
    <citation type="submission" date="2018-10" db="EMBL/GenBank/DDBJ databases">
        <authorList>
            <person name="Hovde B."/>
            <person name="Zhang X."/>
        </authorList>
    </citation>
    <scope>NUCLEOTIDE SEQUENCE [LARGE SCALE GENOMIC DNA]</scope>
    <source>
        <strain evidence="2">UTEX 25</strain>
    </source>
</reference>
<name>A0A087SF07_AUXPR</name>
<dbReference type="AlphaFoldDB" id="A0A087SF07"/>
<evidence type="ECO:0000313" key="2">
    <source>
        <dbReference type="EMBL" id="RMZ52456.1"/>
    </source>
</evidence>
<protein>
    <recommendedName>
        <fullName evidence="5">ABM domain-containing protein</fullName>
    </recommendedName>
</protein>
<accession>A0A087SF07</accession>
<dbReference type="RefSeq" id="XP_011397199.1">
    <property type="nucleotide sequence ID" value="XM_011398897.1"/>
</dbReference>
<evidence type="ECO:0000313" key="4">
    <source>
        <dbReference type="Proteomes" id="UP000279271"/>
    </source>
</evidence>
<sequence length="188" mass="20237">MATLSAIKRTTEKNVVCIKMLKIRAGSEKAVLRLCHEVTAFSKAQQKTGSSGILAFECSEDPFDDHAIHFWERYEGNVALGRHNTSTQVQSFMKKVQPHLESPIGMALYEWNDGQLGAVCLQGGPKGEGGLDDATGASGAAGGAGLKQTSATLDLTNSRDKEDDSRAVWGLGNLKKLADGSFKLPWQK</sequence>
<reference evidence="4" key="2">
    <citation type="journal article" date="2018" name="Algal Res.">
        <title>Characterization of plant carbon substrate utilization by Auxenochlorella protothecoides.</title>
        <authorList>
            <person name="Vogler B.W."/>
            <person name="Starkenburg S.R."/>
            <person name="Sudasinghe N."/>
            <person name="Schambach J.Y."/>
            <person name="Rollin J.A."/>
            <person name="Pattathil S."/>
            <person name="Barry A.N."/>
        </authorList>
    </citation>
    <scope>NUCLEOTIDE SEQUENCE [LARGE SCALE GENOMIC DNA]</scope>
    <source>
        <strain evidence="4">UTEX 25</strain>
    </source>
</reference>
<dbReference type="OrthoDB" id="508682at2759"/>
<dbReference type="Gene3D" id="3.30.70.100">
    <property type="match status" value="1"/>
</dbReference>
<evidence type="ECO:0000313" key="1">
    <source>
        <dbReference type="EMBL" id="KFM24311.1"/>
    </source>
</evidence>
<dbReference type="InterPro" id="IPR011008">
    <property type="entry name" value="Dimeric_a/b-barrel"/>
</dbReference>
<dbReference type="EMBL" id="QOKY01000205">
    <property type="protein sequence ID" value="RMZ52456.1"/>
    <property type="molecule type" value="Genomic_DNA"/>
</dbReference>
<reference evidence="1 3" key="1">
    <citation type="journal article" date="2014" name="BMC Genomics">
        <title>Oil accumulation mechanisms of the oleaginous microalga Chlorella protothecoides revealed through its genome, transcriptomes, and proteomes.</title>
        <authorList>
            <person name="Gao C."/>
            <person name="Wang Y."/>
            <person name="Shen Y."/>
            <person name="Yan D."/>
            <person name="He X."/>
            <person name="Dai J."/>
            <person name="Wu Q."/>
        </authorList>
    </citation>
    <scope>NUCLEOTIDE SEQUENCE [LARGE SCALE GENOMIC DNA]</scope>
    <source>
        <strain evidence="1 3">0710</strain>
    </source>
</reference>
<dbReference type="Proteomes" id="UP000279271">
    <property type="component" value="Unassembled WGS sequence"/>
</dbReference>
<keyword evidence="3" id="KW-1185">Reference proteome</keyword>
<evidence type="ECO:0008006" key="5">
    <source>
        <dbReference type="Google" id="ProtNLM"/>
    </source>
</evidence>
<dbReference type="EMBL" id="KL662107">
    <property type="protein sequence ID" value="KFM24311.1"/>
    <property type="molecule type" value="Genomic_DNA"/>
</dbReference>
<dbReference type="eggNOG" id="ENOG502SRSM">
    <property type="taxonomic scope" value="Eukaryota"/>
</dbReference>
<dbReference type="Proteomes" id="UP000028924">
    <property type="component" value="Unassembled WGS sequence"/>
</dbReference>
<evidence type="ECO:0000313" key="3">
    <source>
        <dbReference type="Proteomes" id="UP000028924"/>
    </source>
</evidence>
<reference evidence="2" key="4">
    <citation type="submission" date="2018-11" db="EMBL/GenBank/DDBJ databases">
        <title>Characterization of plant carbon substrate utilization by Auxenochlorella protothecoides.</title>
        <authorList>
            <person name="Vogler B.W."/>
            <person name="Starkenburg S.R."/>
            <person name="Sudasinghe N."/>
            <person name="Schambach J.Y."/>
            <person name="Rollin J.A."/>
            <person name="Pattathil S."/>
            <person name="Barry A.N."/>
        </authorList>
    </citation>
    <scope>NUCLEOTIDE SEQUENCE [LARGE SCALE GENOMIC DNA]</scope>
    <source>
        <strain evidence="2">UTEX 25</strain>
    </source>
</reference>
<gene>
    <name evidence="2" type="ORF">APUTEX25_000035</name>
    <name evidence="1" type="ORF">F751_3029</name>
</gene>
<dbReference type="GeneID" id="23614420"/>
<proteinExistence type="predicted"/>